<protein>
    <submittedName>
        <fullName evidence="2">Transposable element Tcb1 transposase</fullName>
    </submittedName>
</protein>
<feature type="compositionally biased region" description="Polar residues" evidence="1">
    <location>
        <begin position="7"/>
        <end position="18"/>
    </location>
</feature>
<organism evidence="2 3">
    <name type="scientific">Trichonephila clavipes</name>
    <name type="common">Golden silk orbweaver</name>
    <name type="synonym">Nephila clavipes</name>
    <dbReference type="NCBI Taxonomy" id="2585209"/>
    <lineage>
        <taxon>Eukaryota</taxon>
        <taxon>Metazoa</taxon>
        <taxon>Ecdysozoa</taxon>
        <taxon>Arthropoda</taxon>
        <taxon>Chelicerata</taxon>
        <taxon>Arachnida</taxon>
        <taxon>Araneae</taxon>
        <taxon>Araneomorphae</taxon>
        <taxon>Entelegynae</taxon>
        <taxon>Araneoidea</taxon>
        <taxon>Nephilidae</taxon>
        <taxon>Trichonephila</taxon>
    </lineage>
</organism>
<dbReference type="EMBL" id="BMAU01021338">
    <property type="protein sequence ID" value="GFY16440.1"/>
    <property type="molecule type" value="Genomic_DNA"/>
</dbReference>
<name>A0A8X6SS69_TRICX</name>
<evidence type="ECO:0000256" key="1">
    <source>
        <dbReference type="SAM" id="MobiDB-lite"/>
    </source>
</evidence>
<accession>A0A8X6SS69</accession>
<evidence type="ECO:0000313" key="3">
    <source>
        <dbReference type="Proteomes" id="UP000887159"/>
    </source>
</evidence>
<evidence type="ECO:0000313" key="2">
    <source>
        <dbReference type="EMBL" id="GFY16440.1"/>
    </source>
</evidence>
<dbReference type="Proteomes" id="UP000887159">
    <property type="component" value="Unassembled WGS sequence"/>
</dbReference>
<gene>
    <name evidence="2" type="primary">X975_23292</name>
    <name evidence="2" type="ORF">TNCV_2350831</name>
</gene>
<feature type="region of interest" description="Disordered" evidence="1">
    <location>
        <begin position="1"/>
        <end position="21"/>
    </location>
</feature>
<keyword evidence="3" id="KW-1185">Reference proteome</keyword>
<dbReference type="AlphaFoldDB" id="A0A8X6SS69"/>
<sequence length="72" mass="7573">MPFTAEWSVSKTSIASTSESHRTTDISAANGAFKKGCERQNGMELSLITSHASVCNTTMVGFKSGNTVGRGC</sequence>
<proteinExistence type="predicted"/>
<reference evidence="2" key="1">
    <citation type="submission" date="2020-08" db="EMBL/GenBank/DDBJ databases">
        <title>Multicomponent nature underlies the extraordinary mechanical properties of spider dragline silk.</title>
        <authorList>
            <person name="Kono N."/>
            <person name="Nakamura H."/>
            <person name="Mori M."/>
            <person name="Yoshida Y."/>
            <person name="Ohtoshi R."/>
            <person name="Malay A.D."/>
            <person name="Moran D.A.P."/>
            <person name="Tomita M."/>
            <person name="Numata K."/>
            <person name="Arakawa K."/>
        </authorList>
    </citation>
    <scope>NUCLEOTIDE SEQUENCE</scope>
</reference>
<comment type="caution">
    <text evidence="2">The sequence shown here is derived from an EMBL/GenBank/DDBJ whole genome shotgun (WGS) entry which is preliminary data.</text>
</comment>